<dbReference type="Proteomes" id="UP000002358">
    <property type="component" value="Chromosome 3"/>
</dbReference>
<evidence type="ECO:0000256" key="4">
    <source>
        <dbReference type="ARBA" id="ARBA00022801"/>
    </source>
</evidence>
<proteinExistence type="inferred from homology"/>
<dbReference type="EnsemblMetazoa" id="XM_016983268">
    <property type="protein sequence ID" value="XP_016838757"/>
    <property type="gene ID" value="LOC100115933"/>
</dbReference>
<dbReference type="InterPro" id="IPR018114">
    <property type="entry name" value="TRYPSIN_HIS"/>
</dbReference>
<dbReference type="InterPro" id="IPR001314">
    <property type="entry name" value="Peptidase_S1A"/>
</dbReference>
<dbReference type="PROSITE" id="PS00135">
    <property type="entry name" value="TRYPSIN_SER"/>
    <property type="match status" value="1"/>
</dbReference>
<feature type="signal peptide" evidence="8">
    <location>
        <begin position="1"/>
        <end position="19"/>
    </location>
</feature>
<dbReference type="AlphaFoldDB" id="A0A7M7IN92"/>
<dbReference type="InParanoid" id="A0A7M7IN92"/>
<name>A0A7M7IN92_NASVI</name>
<comment type="similarity">
    <text evidence="2">Belongs to the peptidase S1 family.</text>
</comment>
<evidence type="ECO:0000313" key="10">
    <source>
        <dbReference type="EnsemblMetazoa" id="XP_016838757"/>
    </source>
</evidence>
<dbReference type="CDD" id="cd00190">
    <property type="entry name" value="Tryp_SPc"/>
    <property type="match status" value="1"/>
</dbReference>
<keyword evidence="11" id="KW-1185">Reference proteome</keyword>
<evidence type="ECO:0000256" key="5">
    <source>
        <dbReference type="ARBA" id="ARBA00022825"/>
    </source>
</evidence>
<evidence type="ECO:0000259" key="9">
    <source>
        <dbReference type="PROSITE" id="PS50240"/>
    </source>
</evidence>
<dbReference type="KEGG" id="nvi:100115933"/>
<dbReference type="GO" id="GO:0005576">
    <property type="term" value="C:extracellular region"/>
    <property type="evidence" value="ECO:0007669"/>
    <property type="project" value="UniProtKB-SubCell"/>
</dbReference>
<evidence type="ECO:0000256" key="8">
    <source>
        <dbReference type="SAM" id="SignalP"/>
    </source>
</evidence>
<evidence type="ECO:0000256" key="7">
    <source>
        <dbReference type="RuleBase" id="RU363034"/>
    </source>
</evidence>
<evidence type="ECO:0000256" key="2">
    <source>
        <dbReference type="ARBA" id="ARBA00007664"/>
    </source>
</evidence>
<protein>
    <recommendedName>
        <fullName evidence="9">Peptidase S1 domain-containing protein</fullName>
    </recommendedName>
</protein>
<dbReference type="GeneID" id="100115933"/>
<dbReference type="Gene3D" id="2.40.10.10">
    <property type="entry name" value="Trypsin-like serine proteases"/>
    <property type="match status" value="2"/>
</dbReference>
<evidence type="ECO:0000313" key="11">
    <source>
        <dbReference type="Proteomes" id="UP000002358"/>
    </source>
</evidence>
<dbReference type="Pfam" id="PF00089">
    <property type="entry name" value="Trypsin"/>
    <property type="match status" value="1"/>
</dbReference>
<keyword evidence="3 7" id="KW-0645">Protease</keyword>
<evidence type="ECO:0000256" key="6">
    <source>
        <dbReference type="ARBA" id="ARBA00023157"/>
    </source>
</evidence>
<dbReference type="SMR" id="A0A7M7IN92"/>
<keyword evidence="8" id="KW-0732">Signal</keyword>
<sequence>MVSQLFFLLISALALGANAGVTDKLVGAKNADIAEFPYQVSLRLGRKHFCGGALITKKHVLTAAHCVAAVKSTGLSRLSAVVGTNSVSSGGSTYRIKALSSHPNYVSKPNPDWMYDIGVITLTSEVKLSSRVALVKLPTKDVTIGDEAVVSGWGTMLRPTSPISQSLQKLTVNVISTEQCRKDMPSWATVHSTYVCTFVKKGAGACSGDSGGPLVANDEIIGVVSGGIPCAVGYPDVFTNVYKYLSYVNKIIDQ</sequence>
<dbReference type="PANTHER" id="PTHR24276">
    <property type="entry name" value="POLYSERASE-RELATED"/>
    <property type="match status" value="1"/>
</dbReference>
<accession>A0A7M7IN92</accession>
<dbReference type="GO" id="GO:0004252">
    <property type="term" value="F:serine-type endopeptidase activity"/>
    <property type="evidence" value="ECO:0007669"/>
    <property type="project" value="InterPro"/>
</dbReference>
<evidence type="ECO:0000256" key="1">
    <source>
        <dbReference type="ARBA" id="ARBA00004239"/>
    </source>
</evidence>
<dbReference type="OrthoDB" id="6755574at2759"/>
<feature type="domain" description="Peptidase S1" evidence="9">
    <location>
        <begin position="25"/>
        <end position="253"/>
    </location>
</feature>
<dbReference type="SMART" id="SM00020">
    <property type="entry name" value="Tryp_SPc"/>
    <property type="match status" value="1"/>
</dbReference>
<keyword evidence="4 7" id="KW-0378">Hydrolase</keyword>
<dbReference type="PROSITE" id="PS00134">
    <property type="entry name" value="TRYPSIN_HIS"/>
    <property type="match status" value="1"/>
</dbReference>
<reference evidence="10" key="1">
    <citation type="submission" date="2021-01" db="UniProtKB">
        <authorList>
            <consortium name="EnsemblMetazoa"/>
        </authorList>
    </citation>
    <scope>IDENTIFICATION</scope>
</reference>
<dbReference type="InterPro" id="IPR050430">
    <property type="entry name" value="Peptidase_S1"/>
</dbReference>
<comment type="subcellular location">
    <subcellularLocation>
        <location evidence="1">Secreted</location>
        <location evidence="1">Extracellular space</location>
    </subcellularLocation>
</comment>
<dbReference type="SUPFAM" id="SSF50494">
    <property type="entry name" value="Trypsin-like serine proteases"/>
    <property type="match status" value="1"/>
</dbReference>
<dbReference type="InterPro" id="IPR001254">
    <property type="entry name" value="Trypsin_dom"/>
</dbReference>
<dbReference type="InterPro" id="IPR043504">
    <property type="entry name" value="Peptidase_S1_PA_chymotrypsin"/>
</dbReference>
<dbReference type="GO" id="GO:0006508">
    <property type="term" value="P:proteolysis"/>
    <property type="evidence" value="ECO:0007669"/>
    <property type="project" value="UniProtKB-KW"/>
</dbReference>
<feature type="chain" id="PRO_5029797896" description="Peptidase S1 domain-containing protein" evidence="8">
    <location>
        <begin position="20"/>
        <end position="254"/>
    </location>
</feature>
<dbReference type="PANTHER" id="PTHR24276:SF96">
    <property type="entry name" value="PEPTIDASE S1 DOMAIN-CONTAINING PROTEIN"/>
    <property type="match status" value="1"/>
</dbReference>
<dbReference type="PROSITE" id="PS50240">
    <property type="entry name" value="TRYPSIN_DOM"/>
    <property type="match status" value="1"/>
</dbReference>
<keyword evidence="6" id="KW-1015">Disulfide bond</keyword>
<dbReference type="InterPro" id="IPR009003">
    <property type="entry name" value="Peptidase_S1_PA"/>
</dbReference>
<organism evidence="10 11">
    <name type="scientific">Nasonia vitripennis</name>
    <name type="common">Parasitic wasp</name>
    <dbReference type="NCBI Taxonomy" id="7425"/>
    <lineage>
        <taxon>Eukaryota</taxon>
        <taxon>Metazoa</taxon>
        <taxon>Ecdysozoa</taxon>
        <taxon>Arthropoda</taxon>
        <taxon>Hexapoda</taxon>
        <taxon>Insecta</taxon>
        <taxon>Pterygota</taxon>
        <taxon>Neoptera</taxon>
        <taxon>Endopterygota</taxon>
        <taxon>Hymenoptera</taxon>
        <taxon>Apocrita</taxon>
        <taxon>Proctotrupomorpha</taxon>
        <taxon>Chalcidoidea</taxon>
        <taxon>Pteromalidae</taxon>
        <taxon>Pteromalinae</taxon>
        <taxon>Nasonia</taxon>
    </lineage>
</organism>
<evidence type="ECO:0000256" key="3">
    <source>
        <dbReference type="ARBA" id="ARBA00022670"/>
    </source>
</evidence>
<dbReference type="InterPro" id="IPR033116">
    <property type="entry name" value="TRYPSIN_SER"/>
</dbReference>
<dbReference type="FunFam" id="2.40.10.10:FF:000036">
    <property type="entry name" value="Trypsin beta"/>
    <property type="match status" value="1"/>
</dbReference>
<keyword evidence="5 7" id="KW-0720">Serine protease</keyword>
<dbReference type="PRINTS" id="PR00722">
    <property type="entry name" value="CHYMOTRYPSIN"/>
</dbReference>
<dbReference type="RefSeq" id="XP_016838757.1">
    <property type="nucleotide sequence ID" value="XM_016983268.3"/>
</dbReference>